<comment type="pathway">
    <text evidence="3 19">Cofactor biosynthesis; adenosylcobalamin biosynthesis; adenosylcobalamin from cob(II)yrinate a,c-diamide: step 7/7.</text>
</comment>
<evidence type="ECO:0000313" key="21">
    <source>
        <dbReference type="Proteomes" id="UP000430345"/>
    </source>
</evidence>
<evidence type="ECO:0000256" key="17">
    <source>
        <dbReference type="ARBA" id="ARBA00048623"/>
    </source>
</evidence>
<accession>A0A6I1MN08</accession>
<evidence type="ECO:0000256" key="3">
    <source>
        <dbReference type="ARBA" id="ARBA00004663"/>
    </source>
</evidence>
<evidence type="ECO:0000256" key="19">
    <source>
        <dbReference type="HAMAP-Rule" id="MF_00719"/>
    </source>
</evidence>
<evidence type="ECO:0000256" key="16">
    <source>
        <dbReference type="ARBA" id="ARBA00032853"/>
    </source>
</evidence>
<comment type="subcellular location">
    <subcellularLocation>
        <location evidence="2 19">Cell membrane</location>
        <topology evidence="2 19">Multi-pass membrane protein</topology>
    </subcellularLocation>
</comment>
<dbReference type="HAMAP" id="MF_00719">
    <property type="entry name" value="CobS"/>
    <property type="match status" value="1"/>
</dbReference>
<evidence type="ECO:0000256" key="5">
    <source>
        <dbReference type="ARBA" id="ARBA00013200"/>
    </source>
</evidence>
<keyword evidence="9 19" id="KW-0808">Transferase</keyword>
<comment type="caution">
    <text evidence="20">The sequence shown here is derived from an EMBL/GenBank/DDBJ whole genome shotgun (WGS) entry which is preliminary data.</text>
</comment>
<evidence type="ECO:0000256" key="9">
    <source>
        <dbReference type="ARBA" id="ARBA00022679"/>
    </source>
</evidence>
<dbReference type="GO" id="GO:0005886">
    <property type="term" value="C:plasma membrane"/>
    <property type="evidence" value="ECO:0007669"/>
    <property type="project" value="UniProtKB-SubCell"/>
</dbReference>
<dbReference type="PANTHER" id="PTHR34148">
    <property type="entry name" value="ADENOSYLCOBINAMIDE-GDP RIBAZOLETRANSFERASE"/>
    <property type="match status" value="1"/>
</dbReference>
<dbReference type="GO" id="GO:0008818">
    <property type="term" value="F:cobalamin 5'-phosphate synthase activity"/>
    <property type="evidence" value="ECO:0007669"/>
    <property type="project" value="UniProtKB-UniRule"/>
</dbReference>
<evidence type="ECO:0000256" key="7">
    <source>
        <dbReference type="ARBA" id="ARBA00022475"/>
    </source>
</evidence>
<keyword evidence="8 19" id="KW-0169">Cobalamin biosynthesis</keyword>
<evidence type="ECO:0000256" key="8">
    <source>
        <dbReference type="ARBA" id="ARBA00022573"/>
    </source>
</evidence>
<dbReference type="RefSeq" id="WP_152890379.1">
    <property type="nucleotide sequence ID" value="NZ_WHJC01000161.1"/>
</dbReference>
<feature type="transmembrane region" description="Helical" evidence="19">
    <location>
        <begin position="61"/>
        <end position="84"/>
    </location>
</feature>
<dbReference type="Proteomes" id="UP000430345">
    <property type="component" value="Unassembled WGS sequence"/>
</dbReference>
<dbReference type="OrthoDB" id="9794626at2"/>
<dbReference type="UniPathway" id="UPA00148">
    <property type="reaction ID" value="UER00238"/>
</dbReference>
<dbReference type="AlphaFoldDB" id="A0A6I1MN08"/>
<dbReference type="Pfam" id="PF02654">
    <property type="entry name" value="CobS"/>
    <property type="match status" value="1"/>
</dbReference>
<evidence type="ECO:0000256" key="6">
    <source>
        <dbReference type="ARBA" id="ARBA00015850"/>
    </source>
</evidence>
<reference evidence="20 21" key="1">
    <citation type="submission" date="2019-10" db="EMBL/GenBank/DDBJ databases">
        <title>The Genome Sequence of Clostridium tarantellae Isolated from Fish Brain.</title>
        <authorList>
            <person name="Bano L."/>
            <person name="Kiel M."/>
            <person name="Sales G."/>
            <person name="Doxey A.C."/>
            <person name="Mansfield M.J."/>
            <person name="Schiavone M."/>
            <person name="Rossetto O."/>
            <person name="Pirazzini M."/>
            <person name="Dobrindt U."/>
            <person name="Montecucco C."/>
        </authorList>
    </citation>
    <scope>NUCLEOTIDE SEQUENCE [LARGE SCALE GENOMIC DNA]</scope>
    <source>
        <strain evidence="20 21">DSM 3997</strain>
    </source>
</reference>
<comment type="function">
    <text evidence="14 19">Joins adenosylcobinamide-GDP and alpha-ribazole to generate adenosylcobalamin (Ado-cobalamin). Also synthesizes adenosylcobalamin 5'-phosphate from adenosylcobinamide-GDP and alpha-ribazole 5'-phosphate.</text>
</comment>
<feature type="transmembrane region" description="Helical" evidence="19">
    <location>
        <begin position="169"/>
        <end position="188"/>
    </location>
</feature>
<dbReference type="EC" id="2.7.8.26" evidence="5 19"/>
<gene>
    <name evidence="19 20" type="primary">cobS</name>
    <name evidence="20" type="ORF">GBZ86_10305</name>
</gene>
<comment type="similarity">
    <text evidence="4 19">Belongs to the CobS family.</text>
</comment>
<evidence type="ECO:0000256" key="18">
    <source>
        <dbReference type="ARBA" id="ARBA00049504"/>
    </source>
</evidence>
<comment type="cofactor">
    <cofactor evidence="1 19">
        <name>Mg(2+)</name>
        <dbReference type="ChEBI" id="CHEBI:18420"/>
    </cofactor>
</comment>
<evidence type="ECO:0000256" key="13">
    <source>
        <dbReference type="ARBA" id="ARBA00023136"/>
    </source>
</evidence>
<dbReference type="EMBL" id="WHJC01000161">
    <property type="protein sequence ID" value="MPQ44153.1"/>
    <property type="molecule type" value="Genomic_DNA"/>
</dbReference>
<dbReference type="GO" id="GO:0009236">
    <property type="term" value="P:cobalamin biosynthetic process"/>
    <property type="evidence" value="ECO:0007669"/>
    <property type="project" value="UniProtKB-UniRule"/>
</dbReference>
<comment type="catalytic activity">
    <reaction evidence="18 19">
        <text>alpha-ribazole 5'-phosphate + adenosylcob(III)inamide-GDP = adenosylcob(III)alamin 5'-phosphate + GMP + H(+)</text>
        <dbReference type="Rhea" id="RHEA:23560"/>
        <dbReference type="ChEBI" id="CHEBI:15378"/>
        <dbReference type="ChEBI" id="CHEBI:57918"/>
        <dbReference type="ChEBI" id="CHEBI:58115"/>
        <dbReference type="ChEBI" id="CHEBI:60487"/>
        <dbReference type="ChEBI" id="CHEBI:60493"/>
        <dbReference type="EC" id="2.7.8.26"/>
    </reaction>
</comment>
<evidence type="ECO:0000256" key="1">
    <source>
        <dbReference type="ARBA" id="ARBA00001946"/>
    </source>
</evidence>
<keyword evidence="11 19" id="KW-0460">Magnesium</keyword>
<name>A0A6I1MN08_9CLOT</name>
<evidence type="ECO:0000256" key="11">
    <source>
        <dbReference type="ARBA" id="ARBA00022842"/>
    </source>
</evidence>
<protein>
    <recommendedName>
        <fullName evidence="6 19">Adenosylcobinamide-GDP ribazoletransferase</fullName>
        <ecNumber evidence="5 19">2.7.8.26</ecNumber>
    </recommendedName>
    <alternativeName>
        <fullName evidence="16 19">Cobalamin synthase</fullName>
    </alternativeName>
    <alternativeName>
        <fullName evidence="15 19">Cobalamin-5'-phosphate synthase</fullName>
    </alternativeName>
</protein>
<sequence length="246" mass="27162">MNSLKLALSFFTRLPVGNIDFSDDNFVKAIKYTPIVGIIIGIILSSFTFFMRPLFQKEVVAFFIVVLYIFITGGLHLDGLSDTCDGIFSNRSPERILEIMKDSRVGSFGVISMILIIVGNIIFLMNSSLLVVFLFVIVGKCSVMISCKTSQYSRESGMGKTFVENAGKLPSLIIVIIITMVIILISLFTNNINIIIALFITYILSCFMTKNISKKINGITGDVLGFLAEVSQLIFLISCYIGSVLI</sequence>
<comment type="catalytic activity">
    <reaction evidence="17 19">
        <text>alpha-ribazole + adenosylcob(III)inamide-GDP = adenosylcob(III)alamin + GMP + H(+)</text>
        <dbReference type="Rhea" id="RHEA:16049"/>
        <dbReference type="ChEBI" id="CHEBI:10329"/>
        <dbReference type="ChEBI" id="CHEBI:15378"/>
        <dbReference type="ChEBI" id="CHEBI:18408"/>
        <dbReference type="ChEBI" id="CHEBI:58115"/>
        <dbReference type="ChEBI" id="CHEBI:60487"/>
        <dbReference type="EC" id="2.7.8.26"/>
    </reaction>
</comment>
<keyword evidence="10 19" id="KW-0812">Transmembrane</keyword>
<keyword evidence="7 19" id="KW-1003">Cell membrane</keyword>
<keyword evidence="13 19" id="KW-0472">Membrane</keyword>
<evidence type="ECO:0000256" key="10">
    <source>
        <dbReference type="ARBA" id="ARBA00022692"/>
    </source>
</evidence>
<evidence type="ECO:0000313" key="20">
    <source>
        <dbReference type="EMBL" id="MPQ44153.1"/>
    </source>
</evidence>
<proteinExistence type="inferred from homology"/>
<evidence type="ECO:0000256" key="14">
    <source>
        <dbReference type="ARBA" id="ARBA00025228"/>
    </source>
</evidence>
<dbReference type="GO" id="GO:0051073">
    <property type="term" value="F:adenosylcobinamide-GDP ribazoletransferase activity"/>
    <property type="evidence" value="ECO:0007669"/>
    <property type="project" value="UniProtKB-UniRule"/>
</dbReference>
<keyword evidence="12 19" id="KW-1133">Transmembrane helix</keyword>
<organism evidence="20 21">
    <name type="scientific">Clostridium tarantellae</name>
    <dbReference type="NCBI Taxonomy" id="39493"/>
    <lineage>
        <taxon>Bacteria</taxon>
        <taxon>Bacillati</taxon>
        <taxon>Bacillota</taxon>
        <taxon>Clostridia</taxon>
        <taxon>Eubacteriales</taxon>
        <taxon>Clostridiaceae</taxon>
        <taxon>Clostridium</taxon>
    </lineage>
</organism>
<evidence type="ECO:0000256" key="12">
    <source>
        <dbReference type="ARBA" id="ARBA00022989"/>
    </source>
</evidence>
<dbReference type="InterPro" id="IPR003805">
    <property type="entry name" value="CobS"/>
</dbReference>
<evidence type="ECO:0000256" key="2">
    <source>
        <dbReference type="ARBA" id="ARBA00004651"/>
    </source>
</evidence>
<evidence type="ECO:0000256" key="15">
    <source>
        <dbReference type="ARBA" id="ARBA00032605"/>
    </source>
</evidence>
<feature type="transmembrane region" description="Helical" evidence="19">
    <location>
        <begin position="35"/>
        <end position="55"/>
    </location>
</feature>
<feature type="transmembrane region" description="Helical" evidence="19">
    <location>
        <begin position="224"/>
        <end position="245"/>
    </location>
</feature>
<dbReference type="NCBIfam" id="TIGR00317">
    <property type="entry name" value="cobS"/>
    <property type="match status" value="1"/>
</dbReference>
<evidence type="ECO:0000256" key="4">
    <source>
        <dbReference type="ARBA" id="ARBA00010561"/>
    </source>
</evidence>
<keyword evidence="21" id="KW-1185">Reference proteome</keyword>
<dbReference type="PANTHER" id="PTHR34148:SF1">
    <property type="entry name" value="ADENOSYLCOBINAMIDE-GDP RIBAZOLETRANSFERASE"/>
    <property type="match status" value="1"/>
</dbReference>